<feature type="region of interest" description="Disordered" evidence="1">
    <location>
        <begin position="23"/>
        <end position="43"/>
    </location>
</feature>
<dbReference type="EMBL" id="KB631789">
    <property type="protein sequence ID" value="ERL86091.1"/>
    <property type="molecule type" value="Genomic_DNA"/>
</dbReference>
<accession>U4U640</accession>
<name>U4U640_DENPD</name>
<reference evidence="3 4" key="1">
    <citation type="journal article" date="2013" name="Genome Biol.">
        <title>Draft genome of the mountain pine beetle, Dendroctonus ponderosae Hopkins, a major forest pest.</title>
        <authorList>
            <person name="Keeling C.I."/>
            <person name="Yuen M.M."/>
            <person name="Liao N.Y."/>
            <person name="Docking T.R."/>
            <person name="Chan S.K."/>
            <person name="Taylor G.A."/>
            <person name="Palmquist D.L."/>
            <person name="Jackman S.D."/>
            <person name="Nguyen A."/>
            <person name="Li M."/>
            <person name="Henderson H."/>
            <person name="Janes J.K."/>
            <person name="Zhao Y."/>
            <person name="Pandoh P."/>
            <person name="Moore R."/>
            <person name="Sperling F.A."/>
            <person name="Huber D.P."/>
            <person name="Birol I."/>
            <person name="Jones S.J."/>
            <person name="Bohlmann J."/>
        </authorList>
    </citation>
    <scope>NUCLEOTIDE SEQUENCE</scope>
</reference>
<protein>
    <recommendedName>
        <fullName evidence="2">PARP catalytic domain-containing protein</fullName>
    </recommendedName>
</protein>
<dbReference type="SUPFAM" id="SSF56399">
    <property type="entry name" value="ADP-ribosylation"/>
    <property type="match status" value="1"/>
</dbReference>
<dbReference type="PANTHER" id="PTHR45740">
    <property type="entry name" value="POLY [ADP-RIBOSE] POLYMERASE"/>
    <property type="match status" value="1"/>
</dbReference>
<dbReference type="PANTHER" id="PTHR45740:SF2">
    <property type="entry name" value="POLY [ADP-RIBOSE] POLYMERASE"/>
    <property type="match status" value="1"/>
</dbReference>
<feature type="compositionally biased region" description="Polar residues" evidence="1">
    <location>
        <begin position="30"/>
        <end position="39"/>
    </location>
</feature>
<dbReference type="OrthoDB" id="6133115at2759"/>
<dbReference type="GO" id="GO:1990404">
    <property type="term" value="F:NAD+-protein mono-ADP-ribosyltransferase activity"/>
    <property type="evidence" value="ECO:0007669"/>
    <property type="project" value="TreeGrafter"/>
</dbReference>
<organism evidence="3 4">
    <name type="scientific">Dendroctonus ponderosae</name>
    <name type="common">Mountain pine beetle</name>
    <dbReference type="NCBI Taxonomy" id="77166"/>
    <lineage>
        <taxon>Eukaryota</taxon>
        <taxon>Metazoa</taxon>
        <taxon>Ecdysozoa</taxon>
        <taxon>Arthropoda</taxon>
        <taxon>Hexapoda</taxon>
        <taxon>Insecta</taxon>
        <taxon>Pterygota</taxon>
        <taxon>Neoptera</taxon>
        <taxon>Endopterygota</taxon>
        <taxon>Coleoptera</taxon>
        <taxon>Polyphaga</taxon>
        <taxon>Cucujiformia</taxon>
        <taxon>Curculionidae</taxon>
        <taxon>Scolytinae</taxon>
        <taxon>Dendroctonus</taxon>
    </lineage>
</organism>
<evidence type="ECO:0000313" key="4">
    <source>
        <dbReference type="Proteomes" id="UP000030742"/>
    </source>
</evidence>
<dbReference type="Gene3D" id="3.90.228.10">
    <property type="match status" value="1"/>
</dbReference>
<dbReference type="Pfam" id="PF00644">
    <property type="entry name" value="PARP"/>
    <property type="match status" value="1"/>
</dbReference>
<evidence type="ECO:0000313" key="3">
    <source>
        <dbReference type="EMBL" id="ERL86091.1"/>
    </source>
</evidence>
<evidence type="ECO:0000256" key="1">
    <source>
        <dbReference type="SAM" id="MobiDB-lite"/>
    </source>
</evidence>
<dbReference type="InterPro" id="IPR012317">
    <property type="entry name" value="Poly(ADP-ribose)pol_cat_dom"/>
</dbReference>
<feature type="domain" description="PARP catalytic" evidence="2">
    <location>
        <begin position="54"/>
        <end position="136"/>
    </location>
</feature>
<dbReference type="InterPro" id="IPR051712">
    <property type="entry name" value="ARTD-AVP"/>
</dbReference>
<dbReference type="GO" id="GO:0003950">
    <property type="term" value="F:NAD+ poly-ADP-ribosyltransferase activity"/>
    <property type="evidence" value="ECO:0007669"/>
    <property type="project" value="InterPro"/>
</dbReference>
<sequence>MIAEKIETTEQLSENLRRTNRRLEGDGDYNFSNSPNSTGKEVRPRLKTDSVYKEGYDETFMFHGTKQDFLDGICTFNFDRSKIRKHKFGCGISFATKPFYATRYHHDNKRRLNKVMIIAKVLVGHTFEIGNQTMTIPKKMCYTSKNFPQTVIVKYDDHTFLPVAIVHYQGFHDD</sequence>
<dbReference type="GO" id="GO:0005634">
    <property type="term" value="C:nucleus"/>
    <property type="evidence" value="ECO:0007669"/>
    <property type="project" value="TreeGrafter"/>
</dbReference>
<dbReference type="AlphaFoldDB" id="U4U640"/>
<gene>
    <name evidence="3" type="ORF">D910_03505</name>
</gene>
<dbReference type="Proteomes" id="UP000030742">
    <property type="component" value="Unassembled WGS sequence"/>
</dbReference>
<evidence type="ECO:0000259" key="2">
    <source>
        <dbReference type="Pfam" id="PF00644"/>
    </source>
</evidence>
<proteinExistence type="predicted"/>